<evidence type="ECO:0000313" key="7">
    <source>
        <dbReference type="EMBL" id="AUG99925.1"/>
    </source>
</evidence>
<dbReference type="GO" id="GO:0042545">
    <property type="term" value="P:cell wall modification"/>
    <property type="evidence" value="ECO:0007669"/>
    <property type="project" value="UniProtKB-UniRule"/>
</dbReference>
<dbReference type="STRING" id="104623.Ser39006_03662"/>
<feature type="signal peptide" evidence="5">
    <location>
        <begin position="1"/>
        <end position="24"/>
    </location>
</feature>
<dbReference type="InterPro" id="IPR033131">
    <property type="entry name" value="Pectinesterase_Asp_AS"/>
</dbReference>
<evidence type="ECO:0000313" key="10">
    <source>
        <dbReference type="Proteomes" id="UP000233778"/>
    </source>
</evidence>
<evidence type="ECO:0000259" key="6">
    <source>
        <dbReference type="Pfam" id="PF01095"/>
    </source>
</evidence>
<proteinExistence type="inferred from homology"/>
<accession>A0A2I5TI52</accession>
<comment type="pathway">
    <text evidence="5">Glycan metabolism; pectin degradation; 2-dehydro-3-deoxy-D-gluconate from pectin: step 1/5.</text>
</comment>
<dbReference type="InterPro" id="IPR011050">
    <property type="entry name" value="Pectin_lyase_fold/virulence"/>
</dbReference>
<dbReference type="KEGG" id="serq:CWC46_08990"/>
<keyword evidence="5" id="KW-0732">Signal</keyword>
<dbReference type="UniPathway" id="UPA00545">
    <property type="reaction ID" value="UER00823"/>
</dbReference>
<protein>
    <recommendedName>
        <fullName evidence="5">Pectinesterase</fullName>
        <ecNumber evidence="5">3.1.1.11</ecNumber>
    </recommendedName>
</protein>
<feature type="active site" evidence="4">
    <location>
        <position position="199"/>
    </location>
</feature>
<reference evidence="8 9" key="1">
    <citation type="journal article" date="2013" name="Genome Announc.">
        <title>Draft genome sequence of Serratia sp. strain ATCC 39006, a model bacterium for analysis of the biosynthesis and regulation of prodigiosin, a carbapenem, and gas vesicles.</title>
        <authorList>
            <person name="Fineran P.C."/>
            <person name="Iglesias Cans M.C."/>
            <person name="Ramsay J.P."/>
            <person name="Wilf N.M."/>
            <person name="Cossyleon D."/>
            <person name="McNeil M.B."/>
            <person name="Williamson N.R."/>
            <person name="Monson R.E."/>
            <person name="Becher S.A."/>
            <person name="Stanton J.A."/>
            <person name="Brugger K."/>
            <person name="Brown S.D."/>
            <person name="Salmond G.P."/>
        </authorList>
    </citation>
    <scope>NUCLEOTIDE SEQUENCE [LARGE SCALE GENOMIC DNA]</scope>
    <source>
        <strain evidence="8">ATCC 39006</strain>
        <strain evidence="9">ATCC 39006 / SC 11482</strain>
    </source>
</reference>
<keyword evidence="3 5" id="KW-0063">Aspartyl esterase</keyword>
<keyword evidence="2 5" id="KW-0378">Hydrolase</keyword>
<dbReference type="NCBIfam" id="NF041896">
    <property type="entry name" value="pecestase_PemA"/>
    <property type="match status" value="1"/>
</dbReference>
<dbReference type="Proteomes" id="UP000017700">
    <property type="component" value="Chromosome"/>
</dbReference>
<dbReference type="GO" id="GO:0030599">
    <property type="term" value="F:pectinesterase activity"/>
    <property type="evidence" value="ECO:0007669"/>
    <property type="project" value="UniProtKB-UniRule"/>
</dbReference>
<dbReference type="RefSeq" id="WP_021016923.1">
    <property type="nucleotide sequence ID" value="NZ_CP025084.1"/>
</dbReference>
<dbReference type="AlphaFoldDB" id="A0A2I5TI52"/>
<sequence length="366" mass="39800">MPKTTYGTLALALLIAAPWHTVEAAQSYNAVVSTAPGDSKTFTTIADAIASAPADNTSFVIYIKNGLYHERLTITRANLHLKGQSRDGTIIAATTAAGTLKSDGTKSGTSGSSTVKVNANDFSAQSLTIRNDFDFPANQAKSDSDSTKITSTQAVALYVTANSDRAYFKDVSLISYQDTLYVSGVRSFFSDCRISGTVDFIFGSGTALFDNCDLVARNRLDVKSGNVYGYLTAPSTNINKKYGLVFTNSRVIKESDAIPTQSYGLGRPWHPTTTFSDGRYADPNAIGQTVFINTSMDDHIYGWDKMSGKDINGNTIWFYPEDSRFFEYKSYGAGAEKSDQRRQLSNAEAAEYTQLKVLDGWVPTLP</sequence>
<reference evidence="8" key="4">
    <citation type="submission" date="2017-11" db="EMBL/GenBank/DDBJ databases">
        <title>Complete genome sequence of Serratia sp. ATCC 39006.</title>
        <authorList>
            <person name="Hampton H.G."/>
            <person name="Jackson S.A."/>
            <person name="Jauregui R."/>
            <person name="Poulter G.T.M."/>
            <person name="Salmond G.P.C."/>
            <person name="Fineran P.C."/>
        </authorList>
    </citation>
    <scope>NUCLEOTIDE SEQUENCE</scope>
    <source>
        <strain evidence="8">ATCC 39006</strain>
    </source>
</reference>
<keyword evidence="9" id="KW-1185">Reference proteome</keyword>
<evidence type="ECO:0000256" key="4">
    <source>
        <dbReference type="PROSITE-ProRule" id="PRU10040"/>
    </source>
</evidence>
<dbReference type="EMBL" id="CP025084">
    <property type="protein sequence ID" value="AUH04245.1"/>
    <property type="molecule type" value="Genomic_DNA"/>
</dbReference>
<feature type="domain" description="Pectinesterase catalytic" evidence="6">
    <location>
        <begin position="35"/>
        <end position="355"/>
    </location>
</feature>
<dbReference type="OrthoDB" id="191551at2"/>
<dbReference type="EMBL" id="CP025085">
    <property type="protein sequence ID" value="AUG99925.1"/>
    <property type="molecule type" value="Genomic_DNA"/>
</dbReference>
<reference evidence="8" key="2">
    <citation type="submission" date="2013-09" db="EMBL/GenBank/DDBJ databases">
        <authorList>
            <person name="Wang G."/>
            <person name="Yang Y."/>
            <person name="Su Y."/>
        </authorList>
    </citation>
    <scope>NUCLEOTIDE SEQUENCE</scope>
    <source>
        <strain evidence="8">ATCC 39006</strain>
    </source>
</reference>
<name>A0A2I5TI52_SERS3</name>
<organism evidence="8 9">
    <name type="scientific">Serratia sp. (strain ATCC 39006)</name>
    <name type="common">Prodigiosinella confusarubida</name>
    <dbReference type="NCBI Taxonomy" id="104623"/>
    <lineage>
        <taxon>Bacteria</taxon>
        <taxon>Pseudomonadati</taxon>
        <taxon>Pseudomonadota</taxon>
        <taxon>Gammaproteobacteria</taxon>
        <taxon>Enterobacterales</taxon>
        <taxon>Pectobacteriaceae</taxon>
        <taxon>Prodigiosinella</taxon>
    </lineage>
</organism>
<reference evidence="7 10" key="3">
    <citation type="submission" date="2017-11" db="EMBL/GenBank/DDBJ databases">
        <title>Complete genome sequence of Serratia sp. ATCC 39006 LacA.</title>
        <authorList>
            <person name="Hampton H.G."/>
            <person name="Jackson S.A."/>
            <person name="Jauregui R."/>
            <person name="Poulter G.T.M."/>
            <person name="Salmond G.P.C."/>
            <person name="Fineran P.C."/>
        </authorList>
    </citation>
    <scope>NUCLEOTIDE SEQUENCE [LARGE SCALE GENOMIC DNA]</scope>
    <source>
        <strain evidence="7 10">ATCC 39006</strain>
    </source>
</reference>
<dbReference type="InterPro" id="IPR000070">
    <property type="entry name" value="Pectinesterase_cat"/>
</dbReference>
<dbReference type="EC" id="3.1.1.11" evidence="5"/>
<dbReference type="Gene3D" id="2.160.20.10">
    <property type="entry name" value="Single-stranded right-handed beta-helix, Pectin lyase-like"/>
    <property type="match status" value="1"/>
</dbReference>
<evidence type="ECO:0000313" key="8">
    <source>
        <dbReference type="EMBL" id="AUH04245.1"/>
    </source>
</evidence>
<evidence type="ECO:0000256" key="3">
    <source>
        <dbReference type="ARBA" id="ARBA00023085"/>
    </source>
</evidence>
<dbReference type="Proteomes" id="UP000233778">
    <property type="component" value="Chromosome"/>
</dbReference>
<feature type="chain" id="PRO_5034094462" description="Pectinesterase" evidence="5">
    <location>
        <begin position="25"/>
        <end position="366"/>
    </location>
</feature>
<dbReference type="Pfam" id="PF01095">
    <property type="entry name" value="Pectinesterase"/>
    <property type="match status" value="1"/>
</dbReference>
<dbReference type="InterPro" id="IPR012334">
    <property type="entry name" value="Pectin_lyas_fold"/>
</dbReference>
<gene>
    <name evidence="7" type="ORF">CWC46_08990</name>
    <name evidence="8" type="ORF">Ser39006_008995</name>
</gene>
<dbReference type="PANTHER" id="PTHR31321:SF57">
    <property type="entry name" value="PECTINESTERASE 53-RELATED"/>
    <property type="match status" value="1"/>
</dbReference>
<dbReference type="GO" id="GO:0045490">
    <property type="term" value="P:pectin catabolic process"/>
    <property type="evidence" value="ECO:0007669"/>
    <property type="project" value="UniProtKB-UniRule"/>
</dbReference>
<dbReference type="SUPFAM" id="SSF51126">
    <property type="entry name" value="Pectin lyase-like"/>
    <property type="match status" value="1"/>
</dbReference>
<dbReference type="PROSITE" id="PS00503">
    <property type="entry name" value="PECTINESTERASE_2"/>
    <property type="match status" value="1"/>
</dbReference>
<evidence type="ECO:0000256" key="5">
    <source>
        <dbReference type="RuleBase" id="RU000589"/>
    </source>
</evidence>
<dbReference type="GO" id="GO:0009279">
    <property type="term" value="C:cell outer membrane"/>
    <property type="evidence" value="ECO:0007669"/>
    <property type="project" value="TreeGrafter"/>
</dbReference>
<evidence type="ECO:0000256" key="2">
    <source>
        <dbReference type="ARBA" id="ARBA00022801"/>
    </source>
</evidence>
<comment type="similarity">
    <text evidence="1">Belongs to the pectinesterase family.</text>
</comment>
<dbReference type="KEGG" id="sera:Ser39006_008995"/>
<dbReference type="PANTHER" id="PTHR31321">
    <property type="entry name" value="ACYL-COA THIOESTER HYDROLASE YBHC-RELATED"/>
    <property type="match status" value="1"/>
</dbReference>
<evidence type="ECO:0000313" key="9">
    <source>
        <dbReference type="Proteomes" id="UP000017700"/>
    </source>
</evidence>
<comment type="catalytic activity">
    <reaction evidence="5">
        <text>[(1-&gt;4)-alpha-D-galacturonosyl methyl ester](n) + n H2O = [(1-&gt;4)-alpha-D-galacturonosyl](n) + n methanol + n H(+)</text>
        <dbReference type="Rhea" id="RHEA:22380"/>
        <dbReference type="Rhea" id="RHEA-COMP:14570"/>
        <dbReference type="Rhea" id="RHEA-COMP:14573"/>
        <dbReference type="ChEBI" id="CHEBI:15377"/>
        <dbReference type="ChEBI" id="CHEBI:15378"/>
        <dbReference type="ChEBI" id="CHEBI:17790"/>
        <dbReference type="ChEBI" id="CHEBI:140522"/>
        <dbReference type="ChEBI" id="CHEBI:140523"/>
        <dbReference type="EC" id="3.1.1.11"/>
    </reaction>
</comment>
<evidence type="ECO:0000256" key="1">
    <source>
        <dbReference type="ARBA" id="ARBA00008891"/>
    </source>
</evidence>
<dbReference type="InterPro" id="IPR053505">
    <property type="entry name" value="Pectinesterase"/>
</dbReference>